<organism evidence="2 3">
    <name type="scientific">Steinernema hermaphroditum</name>
    <dbReference type="NCBI Taxonomy" id="289476"/>
    <lineage>
        <taxon>Eukaryota</taxon>
        <taxon>Metazoa</taxon>
        <taxon>Ecdysozoa</taxon>
        <taxon>Nematoda</taxon>
        <taxon>Chromadorea</taxon>
        <taxon>Rhabditida</taxon>
        <taxon>Tylenchina</taxon>
        <taxon>Panagrolaimomorpha</taxon>
        <taxon>Strongyloidoidea</taxon>
        <taxon>Steinernematidae</taxon>
        <taxon>Steinernema</taxon>
    </lineage>
</organism>
<evidence type="ECO:0000313" key="2">
    <source>
        <dbReference type="EMBL" id="KAK0426972.1"/>
    </source>
</evidence>
<gene>
    <name evidence="2" type="ORF">QR680_009996</name>
</gene>
<protein>
    <submittedName>
        <fullName evidence="2">Uncharacterized protein</fullName>
    </submittedName>
</protein>
<dbReference type="Proteomes" id="UP001175271">
    <property type="component" value="Unassembled WGS sequence"/>
</dbReference>
<keyword evidence="1" id="KW-0732">Signal</keyword>
<keyword evidence="3" id="KW-1185">Reference proteome</keyword>
<reference evidence="2" key="1">
    <citation type="submission" date="2023-06" db="EMBL/GenBank/DDBJ databases">
        <title>Genomic analysis of the entomopathogenic nematode Steinernema hermaphroditum.</title>
        <authorList>
            <person name="Schwarz E.M."/>
            <person name="Heppert J.K."/>
            <person name="Baniya A."/>
            <person name="Schwartz H.T."/>
            <person name="Tan C.-H."/>
            <person name="Antoshechkin I."/>
            <person name="Sternberg P.W."/>
            <person name="Goodrich-Blair H."/>
            <person name="Dillman A.R."/>
        </authorList>
    </citation>
    <scope>NUCLEOTIDE SEQUENCE</scope>
    <source>
        <strain evidence="2">PS9179</strain>
        <tissue evidence="2">Whole animal</tissue>
    </source>
</reference>
<name>A0AA39IP92_9BILA</name>
<comment type="caution">
    <text evidence="2">The sequence shown here is derived from an EMBL/GenBank/DDBJ whole genome shotgun (WGS) entry which is preliminary data.</text>
</comment>
<evidence type="ECO:0000256" key="1">
    <source>
        <dbReference type="SAM" id="SignalP"/>
    </source>
</evidence>
<feature type="signal peptide" evidence="1">
    <location>
        <begin position="1"/>
        <end position="21"/>
    </location>
</feature>
<accession>A0AA39IP92</accession>
<dbReference type="AlphaFoldDB" id="A0AA39IP92"/>
<dbReference type="EMBL" id="JAUCMV010000001">
    <property type="protein sequence ID" value="KAK0426972.1"/>
    <property type="molecule type" value="Genomic_DNA"/>
</dbReference>
<proteinExistence type="predicted"/>
<feature type="chain" id="PRO_5041236014" evidence="1">
    <location>
        <begin position="22"/>
        <end position="70"/>
    </location>
</feature>
<sequence length="70" mass="7661">MKWSFSLAALCLLLQIPRLPCEEKLILPLDQILASGPIEPCKIFPDFNITTTTTPAPEVLKNDTSESSCG</sequence>
<evidence type="ECO:0000313" key="3">
    <source>
        <dbReference type="Proteomes" id="UP001175271"/>
    </source>
</evidence>